<feature type="compositionally biased region" description="Low complexity" evidence="1">
    <location>
        <begin position="79"/>
        <end position="91"/>
    </location>
</feature>
<dbReference type="EMBL" id="BMNG01000033">
    <property type="protein sequence ID" value="GGO60123.1"/>
    <property type="molecule type" value="Genomic_DNA"/>
</dbReference>
<evidence type="ECO:0000256" key="1">
    <source>
        <dbReference type="SAM" id="MobiDB-lite"/>
    </source>
</evidence>
<keyword evidence="2" id="KW-0812">Transmembrane</keyword>
<feature type="compositionally biased region" description="Pro residues" evidence="1">
    <location>
        <begin position="362"/>
        <end position="385"/>
    </location>
</feature>
<protein>
    <submittedName>
        <fullName evidence="3">Uncharacterized protein</fullName>
    </submittedName>
</protein>
<gene>
    <name evidence="3" type="ORF">GCM10012286_83290</name>
</gene>
<accession>A0ABQ2MYB3</accession>
<feature type="region of interest" description="Disordered" evidence="1">
    <location>
        <begin position="164"/>
        <end position="237"/>
    </location>
</feature>
<keyword evidence="4" id="KW-1185">Reference proteome</keyword>
<feature type="region of interest" description="Disordered" evidence="1">
    <location>
        <begin position="79"/>
        <end position="115"/>
    </location>
</feature>
<evidence type="ECO:0000313" key="3">
    <source>
        <dbReference type="EMBL" id="GGO60123.1"/>
    </source>
</evidence>
<feature type="compositionally biased region" description="Gly residues" evidence="1">
    <location>
        <begin position="92"/>
        <end position="109"/>
    </location>
</feature>
<feature type="transmembrane region" description="Helical" evidence="2">
    <location>
        <begin position="140"/>
        <end position="158"/>
    </location>
</feature>
<dbReference type="Proteomes" id="UP000656881">
    <property type="component" value="Unassembled WGS sequence"/>
</dbReference>
<comment type="caution">
    <text evidence="3">The sequence shown here is derived from an EMBL/GenBank/DDBJ whole genome shotgun (WGS) entry which is preliminary data.</text>
</comment>
<evidence type="ECO:0000256" key="2">
    <source>
        <dbReference type="SAM" id="Phobius"/>
    </source>
</evidence>
<keyword evidence="2" id="KW-1133">Transmembrane helix</keyword>
<sequence length="438" mass="46564">MTTTPVNEDLDEQPQEAEELVEQGTAAVERCRALAWPDLRPYIDVRPVLPYLNPFWLLRLSAQGTPVLTRRLLALRGKTAAPSSTTKTGKTGTKGGAKGGKGQSRGRGSGRPTRRRRVTFQGVAVALFAIAVVVNVVVRYVWLITGVLLLLWCIAAAFHAPRKRMPVIPCGSGPDTNDGATKEEQTRDGQYDAHEHDAQTVADEDQEHGYDGENDHDENQDGGAGEQPSNPLPSPAEQRARFQRTVAHLIGSRNGVHFATIAEHLRNEGEKSVSVADVKARCEAAGIPVSDGVNVLVRDRDKTVKRNRTGVRRAEWEAELGHPIGTLSAPTPSVSSLADGVWVVRSPAPGALTTTPGDTIPAPHPPAPTPQTGPGPLPAQDPGPLPEGVGTPGHSALPTDLPTSAPSPGPNEPPPPRLITRPSTDTGTDPADEQRQNG</sequence>
<evidence type="ECO:0000313" key="4">
    <source>
        <dbReference type="Proteomes" id="UP000656881"/>
    </source>
</evidence>
<dbReference type="RefSeq" id="WP_189177866.1">
    <property type="nucleotide sequence ID" value="NZ_BMNG01000033.1"/>
</dbReference>
<organism evidence="3 4">
    <name type="scientific">Streptomyces lasiicapitis</name>
    <dbReference type="NCBI Taxonomy" id="1923961"/>
    <lineage>
        <taxon>Bacteria</taxon>
        <taxon>Bacillati</taxon>
        <taxon>Actinomycetota</taxon>
        <taxon>Actinomycetes</taxon>
        <taxon>Kitasatosporales</taxon>
        <taxon>Streptomycetaceae</taxon>
        <taxon>Streptomyces</taxon>
    </lineage>
</organism>
<feature type="compositionally biased region" description="Basic and acidic residues" evidence="1">
    <location>
        <begin position="207"/>
        <end position="219"/>
    </location>
</feature>
<proteinExistence type="predicted"/>
<feature type="region of interest" description="Disordered" evidence="1">
    <location>
        <begin position="348"/>
        <end position="438"/>
    </location>
</feature>
<keyword evidence="2" id="KW-0472">Membrane</keyword>
<feature type="compositionally biased region" description="Basic and acidic residues" evidence="1">
    <location>
        <begin position="180"/>
        <end position="198"/>
    </location>
</feature>
<name>A0ABQ2MYB3_9ACTN</name>
<reference evidence="4" key="1">
    <citation type="journal article" date="2019" name="Int. J. Syst. Evol. Microbiol.">
        <title>The Global Catalogue of Microorganisms (GCM) 10K type strain sequencing project: providing services to taxonomists for standard genome sequencing and annotation.</title>
        <authorList>
            <consortium name="The Broad Institute Genomics Platform"/>
            <consortium name="The Broad Institute Genome Sequencing Center for Infectious Disease"/>
            <person name="Wu L."/>
            <person name="Ma J."/>
        </authorList>
    </citation>
    <scope>NUCLEOTIDE SEQUENCE [LARGE SCALE GENOMIC DNA]</scope>
    <source>
        <strain evidence="4">CGMCC 4.7349</strain>
    </source>
</reference>
<feature type="compositionally biased region" description="Pro residues" evidence="1">
    <location>
        <begin position="405"/>
        <end position="417"/>
    </location>
</feature>
<feature type="transmembrane region" description="Helical" evidence="2">
    <location>
        <begin position="118"/>
        <end position="134"/>
    </location>
</feature>